<dbReference type="Proteomes" id="UP001597097">
    <property type="component" value="Unassembled WGS sequence"/>
</dbReference>
<dbReference type="Pfam" id="PF10647">
    <property type="entry name" value="Gmad1"/>
    <property type="match status" value="1"/>
</dbReference>
<dbReference type="SMART" id="SM00909">
    <property type="entry name" value="Germane"/>
    <property type="match status" value="1"/>
</dbReference>
<evidence type="ECO:0000259" key="1">
    <source>
        <dbReference type="SMART" id="SM00909"/>
    </source>
</evidence>
<dbReference type="InterPro" id="IPR018910">
    <property type="entry name" value="LpqB_C"/>
</dbReference>
<dbReference type="PROSITE" id="PS51257">
    <property type="entry name" value="PROKAR_LIPOPROTEIN"/>
    <property type="match status" value="1"/>
</dbReference>
<proteinExistence type="predicted"/>
<sequence>MARTSRPLRARLRRLGAVGVVIATLAWSSACAVIPVGGPFAVGEAGDNDPMSKPFQRMVAIEPQPGWSPQQVVEGLQAAMAAYADDPEILPKYLTDEARQAWKPGGPVTVLDNGAKYDESGKIGDKEVTVVISGTQVARIEDDDTYVPVSAGVDRKFTLVKDKTGEYRVNSLVGGLVLTEADVARAYRPTNLYYLNGVPGSGGANADMLVVDRVRLRLKPTESFAKTIIERLLKGPSKALQGAVENVFPHGTRVESVRALDDRVLINLSGPIDADGIFSRGLQAQLRWSLTSNNVANGRSIEVQLDGEPFYSSDTLTIEPKLPDDWLGSASNVVYYTNSKGAVYSVGHDGPGRVVAGPAGQPNGPYSDFAVITGGYATGQGADLIAAKSKAGGIWVTRAAADGHWQQWIQGASADLTAPSWHRDGTLWTYDRRNKAVLRCNPSAGRGPERIAAPSLDGFDVTRLRIARDGVRVAVTIGKHEIRVGAITGEGASTMLGNFQTLSTVNDENIMDLAWRDGEHLVVLSSSNAGSVVKEINVGDGTVTKLPSDKRLHTLAAQGERILAGTLHKNEILESNLDKQNWTAKIATDADTPIFPLG</sequence>
<dbReference type="InterPro" id="IPR059026">
    <property type="entry name" value="LpqB_N"/>
</dbReference>
<organism evidence="2 3">
    <name type="scientific">Nonomuraea guangzhouensis</name>
    <dbReference type="NCBI Taxonomy" id="1291555"/>
    <lineage>
        <taxon>Bacteria</taxon>
        <taxon>Bacillati</taxon>
        <taxon>Actinomycetota</taxon>
        <taxon>Actinomycetes</taxon>
        <taxon>Streptosporangiales</taxon>
        <taxon>Streptosporangiaceae</taxon>
        <taxon>Nonomuraea</taxon>
    </lineage>
</organism>
<evidence type="ECO:0000313" key="2">
    <source>
        <dbReference type="EMBL" id="MFD1542133.1"/>
    </source>
</evidence>
<dbReference type="InterPro" id="IPR019606">
    <property type="entry name" value="GerMN"/>
</dbReference>
<dbReference type="Pfam" id="PF25976">
    <property type="entry name" value="LpqB_N"/>
    <property type="match status" value="1"/>
</dbReference>
<reference evidence="3" key="1">
    <citation type="journal article" date="2019" name="Int. J. Syst. Evol. Microbiol.">
        <title>The Global Catalogue of Microorganisms (GCM) 10K type strain sequencing project: providing services to taxonomists for standard genome sequencing and annotation.</title>
        <authorList>
            <consortium name="The Broad Institute Genomics Platform"/>
            <consortium name="The Broad Institute Genome Sequencing Center for Infectious Disease"/>
            <person name="Wu L."/>
            <person name="Ma J."/>
        </authorList>
    </citation>
    <scope>NUCLEOTIDE SEQUENCE [LARGE SCALE GENOMIC DNA]</scope>
    <source>
        <strain evidence="3">CGMCC 1.15399</strain>
    </source>
</reference>
<keyword evidence="3" id="KW-1185">Reference proteome</keyword>
<name>A0ABW4GI08_9ACTN</name>
<gene>
    <name evidence="2" type="ORF">ACFSJ0_34140</name>
</gene>
<protein>
    <submittedName>
        <fullName evidence="2">LpqB family beta-propeller domain-containing protein</fullName>
    </submittedName>
</protein>
<comment type="caution">
    <text evidence="2">The sequence shown here is derived from an EMBL/GenBank/DDBJ whole genome shotgun (WGS) entry which is preliminary data.</text>
</comment>
<dbReference type="Pfam" id="PF10646">
    <property type="entry name" value="Germane"/>
    <property type="match status" value="1"/>
</dbReference>
<evidence type="ECO:0000313" key="3">
    <source>
        <dbReference type="Proteomes" id="UP001597097"/>
    </source>
</evidence>
<dbReference type="RefSeq" id="WP_219538258.1">
    <property type="nucleotide sequence ID" value="NZ_JAHKRM010000045.1"/>
</dbReference>
<feature type="domain" description="GerMN" evidence="1">
    <location>
        <begin position="225"/>
        <end position="314"/>
    </location>
</feature>
<accession>A0ABW4GI08</accession>
<dbReference type="EMBL" id="JBHUCM010000031">
    <property type="protein sequence ID" value="MFD1542133.1"/>
    <property type="molecule type" value="Genomic_DNA"/>
</dbReference>